<dbReference type="InterPro" id="IPR040030">
    <property type="entry name" value="Ribosomal_mL57"/>
</dbReference>
<dbReference type="GO" id="GO:0006396">
    <property type="term" value="P:RNA processing"/>
    <property type="evidence" value="ECO:0007669"/>
    <property type="project" value="InterPro"/>
</dbReference>
<sequence length="283" mass="31732">MPVFAALDRHDISYSRSRINHTSLHLPRMNPPRPSFVCATCARALRYATTKPEETSRAASTLTRRKANVSSEPQSQLPRWKQTPPALTMPIRLRAQPNQPVWEANTDDERLDQAYDSFCGRVAGNKRGRDLLSEEVKWTAITHKSHTHGTQGFNDRLAYLGKRILELQTSLALLSSPSPSNTPQFDRDEVYIHPALDGLENISQHTKLQILNHRRLSTLAMQYGLDKVVRWKPKTSDILRASGQDSVLALTVFSIIGALAMQQGGEVAARAARERVLQPLGLR</sequence>
<protein>
    <recommendedName>
        <fullName evidence="2">RNase III domain-containing protein</fullName>
    </recommendedName>
</protein>
<evidence type="ECO:0000313" key="4">
    <source>
        <dbReference type="Proteomes" id="UP000073492"/>
    </source>
</evidence>
<dbReference type="OrthoDB" id="129353at2759"/>
<dbReference type="GO" id="GO:0032543">
    <property type="term" value="P:mitochondrial translation"/>
    <property type="evidence" value="ECO:0007669"/>
    <property type="project" value="InterPro"/>
</dbReference>
<comment type="caution">
    <text evidence="3">The sequence shown here is derived from an EMBL/GenBank/DDBJ whole genome shotgun (WGS) entry which is preliminary data.</text>
</comment>
<dbReference type="GO" id="GO:0003735">
    <property type="term" value="F:structural constituent of ribosome"/>
    <property type="evidence" value="ECO:0007669"/>
    <property type="project" value="InterPro"/>
</dbReference>
<organism evidence="3 4">
    <name type="scientific">Pseudocercospora musae</name>
    <dbReference type="NCBI Taxonomy" id="113226"/>
    <lineage>
        <taxon>Eukaryota</taxon>
        <taxon>Fungi</taxon>
        <taxon>Dikarya</taxon>
        <taxon>Ascomycota</taxon>
        <taxon>Pezizomycotina</taxon>
        <taxon>Dothideomycetes</taxon>
        <taxon>Dothideomycetidae</taxon>
        <taxon>Mycosphaerellales</taxon>
        <taxon>Mycosphaerellaceae</taxon>
        <taxon>Pseudocercospora</taxon>
    </lineage>
</organism>
<keyword evidence="4" id="KW-1185">Reference proteome</keyword>
<feature type="region of interest" description="Disordered" evidence="1">
    <location>
        <begin position="50"/>
        <end position="82"/>
    </location>
</feature>
<feature type="compositionally biased region" description="Polar residues" evidence="1">
    <location>
        <begin position="57"/>
        <end position="77"/>
    </location>
</feature>
<evidence type="ECO:0000256" key="1">
    <source>
        <dbReference type="SAM" id="MobiDB-lite"/>
    </source>
</evidence>
<dbReference type="EMBL" id="LFZO01000018">
    <property type="protein sequence ID" value="KXT17585.1"/>
    <property type="molecule type" value="Genomic_DNA"/>
</dbReference>
<gene>
    <name evidence="3" type="ORF">AC579_6165</name>
</gene>
<feature type="domain" description="RNase III" evidence="2">
    <location>
        <begin position="134"/>
        <end position="279"/>
    </location>
</feature>
<dbReference type="PANTHER" id="PTHR28160:SF1">
    <property type="entry name" value="LARGE RIBOSOMAL SUBUNIT PROTEIN ML57"/>
    <property type="match status" value="1"/>
</dbReference>
<dbReference type="FunFam" id="1.10.1520.10:FF:000018">
    <property type="entry name" value="RNase III domain protein"/>
    <property type="match status" value="1"/>
</dbReference>
<dbReference type="SUPFAM" id="SSF69065">
    <property type="entry name" value="RNase III domain-like"/>
    <property type="match status" value="1"/>
</dbReference>
<dbReference type="Pfam" id="PF14622">
    <property type="entry name" value="Ribonucleas_3_3"/>
    <property type="match status" value="1"/>
</dbReference>
<dbReference type="GO" id="GO:0005762">
    <property type="term" value="C:mitochondrial large ribosomal subunit"/>
    <property type="evidence" value="ECO:0007669"/>
    <property type="project" value="InterPro"/>
</dbReference>
<evidence type="ECO:0000313" key="3">
    <source>
        <dbReference type="EMBL" id="KXT17585.1"/>
    </source>
</evidence>
<proteinExistence type="predicted"/>
<name>A0A139ISB4_9PEZI</name>
<accession>A0A139ISB4</accession>
<dbReference type="CDD" id="cd00593">
    <property type="entry name" value="RIBOc"/>
    <property type="match status" value="1"/>
</dbReference>
<dbReference type="AlphaFoldDB" id="A0A139ISB4"/>
<dbReference type="InterPro" id="IPR000999">
    <property type="entry name" value="RNase_III_dom"/>
</dbReference>
<dbReference type="InterPro" id="IPR036389">
    <property type="entry name" value="RNase_III_sf"/>
</dbReference>
<evidence type="ECO:0000259" key="2">
    <source>
        <dbReference type="Pfam" id="PF14622"/>
    </source>
</evidence>
<dbReference type="Gene3D" id="1.10.1520.10">
    <property type="entry name" value="Ribonuclease III domain"/>
    <property type="match status" value="1"/>
</dbReference>
<reference evidence="3 4" key="1">
    <citation type="submission" date="2015-07" db="EMBL/GenBank/DDBJ databases">
        <title>Comparative genomics of the Sigatoka disease complex on banana suggests a link between parallel evolutionary changes in Pseudocercospora fijiensis and Pseudocercospora eumusae and increased virulence on the banana host.</title>
        <authorList>
            <person name="Chang T.-C."/>
            <person name="Salvucci A."/>
            <person name="Crous P.W."/>
            <person name="Stergiopoulos I."/>
        </authorList>
    </citation>
    <scope>NUCLEOTIDE SEQUENCE [LARGE SCALE GENOMIC DNA]</scope>
    <source>
        <strain evidence="3 4">CBS 116634</strain>
    </source>
</reference>
<dbReference type="Proteomes" id="UP000073492">
    <property type="component" value="Unassembled WGS sequence"/>
</dbReference>
<dbReference type="GO" id="GO:0004525">
    <property type="term" value="F:ribonuclease III activity"/>
    <property type="evidence" value="ECO:0007669"/>
    <property type="project" value="InterPro"/>
</dbReference>
<dbReference type="PANTHER" id="PTHR28160">
    <property type="entry name" value="54S RIBOSOMAL PROTEIN L15, MITOCHONDRIAL"/>
    <property type="match status" value="1"/>
</dbReference>